<dbReference type="CDD" id="cd00865">
    <property type="entry name" value="PEBP_bact_arch"/>
    <property type="match status" value="1"/>
</dbReference>
<protein>
    <submittedName>
        <fullName evidence="2">YbhB/YbcL family Raf kinase inhibitor-like protein</fullName>
    </submittedName>
</protein>
<dbReference type="NCBIfam" id="TIGR00481">
    <property type="entry name" value="YbhB/YbcL family Raf kinase inhibitor-like protein"/>
    <property type="match status" value="1"/>
</dbReference>
<dbReference type="Pfam" id="PF01161">
    <property type="entry name" value="PBP"/>
    <property type="match status" value="1"/>
</dbReference>
<reference evidence="2 3" key="2">
    <citation type="submission" date="2020-04" db="EMBL/GenBank/DDBJ databases">
        <title>Complete genome sequence of Alteromonas pelagimontana 5.12T.</title>
        <authorList>
            <person name="Sinha R.K."/>
            <person name="Krishnan K.P."/>
            <person name="Kurian J.P."/>
        </authorList>
    </citation>
    <scope>NUCLEOTIDE SEQUENCE [LARGE SCALE GENOMIC DNA]</scope>
    <source>
        <strain evidence="2 3">5.12</strain>
    </source>
</reference>
<dbReference type="Proteomes" id="UP000219285">
    <property type="component" value="Chromosome"/>
</dbReference>
<feature type="region of interest" description="Disordered" evidence="1">
    <location>
        <begin position="1"/>
        <end position="32"/>
    </location>
</feature>
<dbReference type="KEGG" id="apel:CA267_004905"/>
<dbReference type="OrthoDB" id="9797506at2"/>
<dbReference type="InterPro" id="IPR005247">
    <property type="entry name" value="YbhB_YbcL/LppC-like"/>
</dbReference>
<accession>A0A6M4MAD9</accession>
<dbReference type="AlphaFoldDB" id="A0A6M4MAD9"/>
<dbReference type="PANTHER" id="PTHR30289">
    <property type="entry name" value="UNCHARACTERIZED PROTEIN YBCL-RELATED"/>
    <property type="match status" value="1"/>
</dbReference>
<keyword evidence="3" id="KW-1185">Reference proteome</keyword>
<evidence type="ECO:0000313" key="3">
    <source>
        <dbReference type="Proteomes" id="UP000219285"/>
    </source>
</evidence>
<dbReference type="InterPro" id="IPR008914">
    <property type="entry name" value="PEBP"/>
</dbReference>
<gene>
    <name evidence="2" type="ORF">CA267_004905</name>
</gene>
<dbReference type="SUPFAM" id="SSF49777">
    <property type="entry name" value="PEBP-like"/>
    <property type="match status" value="1"/>
</dbReference>
<reference evidence="3" key="1">
    <citation type="submission" date="2014-12" db="EMBL/GenBank/DDBJ databases">
        <title>Complete genome sequence of a multi-drug resistant Klebsiella pneumoniae.</title>
        <authorList>
            <person name="Hua X."/>
            <person name="Chen Q."/>
            <person name="Li X."/>
            <person name="Feng Y."/>
            <person name="Ruan Z."/>
            <person name="Yu Y."/>
        </authorList>
    </citation>
    <scope>NUCLEOTIDE SEQUENCE [LARGE SCALE GENOMIC DNA]</scope>
    <source>
        <strain evidence="3">5.12</strain>
    </source>
</reference>
<sequence length="150" mass="16651">MKVTSTTFEPEGHIPLEFTGKGLNRSPQLSWSDAPEETKSFAIIMDDPDVPNRVFVHWVVFNIPADQRQIDETLQVTFSQGVNSFGHVGYSGPCPPENAGPHRYFFTVYALDTLIDAESGIDANTLENAMEGHILAQASVIGLYEETEHR</sequence>
<dbReference type="Gene3D" id="3.90.280.10">
    <property type="entry name" value="PEBP-like"/>
    <property type="match status" value="1"/>
</dbReference>
<dbReference type="RefSeq" id="WP_075608526.1">
    <property type="nucleotide sequence ID" value="NZ_CP052766.1"/>
</dbReference>
<dbReference type="PANTHER" id="PTHR30289:SF1">
    <property type="entry name" value="PEBP (PHOSPHATIDYLETHANOLAMINE-BINDING PROTEIN) FAMILY PROTEIN"/>
    <property type="match status" value="1"/>
</dbReference>
<organism evidence="2 3">
    <name type="scientific">Alteromonas pelagimontana</name>
    <dbReference type="NCBI Taxonomy" id="1858656"/>
    <lineage>
        <taxon>Bacteria</taxon>
        <taxon>Pseudomonadati</taxon>
        <taxon>Pseudomonadota</taxon>
        <taxon>Gammaproteobacteria</taxon>
        <taxon>Alteromonadales</taxon>
        <taxon>Alteromonadaceae</taxon>
        <taxon>Alteromonas/Salinimonas group</taxon>
        <taxon>Alteromonas</taxon>
    </lineage>
</organism>
<evidence type="ECO:0000313" key="2">
    <source>
        <dbReference type="EMBL" id="QJR80161.1"/>
    </source>
</evidence>
<name>A0A6M4MAD9_9ALTE</name>
<proteinExistence type="predicted"/>
<dbReference type="InterPro" id="IPR036610">
    <property type="entry name" value="PEBP-like_sf"/>
</dbReference>
<evidence type="ECO:0000256" key="1">
    <source>
        <dbReference type="SAM" id="MobiDB-lite"/>
    </source>
</evidence>
<dbReference type="EMBL" id="CP052766">
    <property type="protein sequence ID" value="QJR80161.1"/>
    <property type="molecule type" value="Genomic_DNA"/>
</dbReference>